<proteinExistence type="predicted"/>
<evidence type="ECO:0008006" key="3">
    <source>
        <dbReference type="Google" id="ProtNLM"/>
    </source>
</evidence>
<dbReference type="RefSeq" id="WP_193534440.1">
    <property type="nucleotide sequence ID" value="NZ_JADCLJ010000007.1"/>
</dbReference>
<comment type="caution">
    <text evidence="1">The sequence shown here is derived from an EMBL/GenBank/DDBJ whole genome shotgun (WGS) entry which is preliminary data.</text>
</comment>
<dbReference type="EMBL" id="JADCLJ010000007">
    <property type="protein sequence ID" value="MBE4906954.1"/>
    <property type="molecule type" value="Genomic_DNA"/>
</dbReference>
<protein>
    <recommendedName>
        <fullName evidence="3">Immunity protein 8</fullName>
    </recommendedName>
</protein>
<dbReference type="Proteomes" id="UP001516662">
    <property type="component" value="Unassembled WGS sequence"/>
</dbReference>
<gene>
    <name evidence="1" type="ORF">IMZ08_02640</name>
</gene>
<evidence type="ECO:0000313" key="1">
    <source>
        <dbReference type="EMBL" id="MBE4906954.1"/>
    </source>
</evidence>
<evidence type="ECO:0000313" key="2">
    <source>
        <dbReference type="Proteomes" id="UP001516662"/>
    </source>
</evidence>
<keyword evidence="2" id="KW-1185">Reference proteome</keyword>
<accession>A0ABR9QEN1</accession>
<sequence length="117" mass="13681">MSLEIKTYDASGFLEIEELHNLKYEGDAEFHFYLTLTIGIKGSDSGDLFSILVMTPMANKNYQINKNEKHYLFKYGDNWEALYKSLFEIVKSCSADSWDESVRKLSNHFSWEYDGIR</sequence>
<dbReference type="Pfam" id="PF15586">
    <property type="entry name" value="Imm8"/>
    <property type="match status" value="1"/>
</dbReference>
<name>A0ABR9QEN1_9BACI</name>
<dbReference type="InterPro" id="IPR028964">
    <property type="entry name" value="Imm8"/>
</dbReference>
<organism evidence="1 2">
    <name type="scientific">Litchfieldia luteola</name>
    <dbReference type="NCBI Taxonomy" id="682179"/>
    <lineage>
        <taxon>Bacteria</taxon>
        <taxon>Bacillati</taxon>
        <taxon>Bacillota</taxon>
        <taxon>Bacilli</taxon>
        <taxon>Bacillales</taxon>
        <taxon>Bacillaceae</taxon>
        <taxon>Litchfieldia</taxon>
    </lineage>
</organism>
<reference evidence="1 2" key="1">
    <citation type="submission" date="2020-10" db="EMBL/GenBank/DDBJ databases">
        <title>Bacillus sp. HD4P25, an endophyte from a halophyte.</title>
        <authorList>
            <person name="Sun J.-Q."/>
        </authorList>
    </citation>
    <scope>NUCLEOTIDE SEQUENCE [LARGE SCALE GENOMIC DNA]</scope>
    <source>
        <strain evidence="1 2">YIM 93174</strain>
    </source>
</reference>